<dbReference type="EMBL" id="WTPW01000168">
    <property type="protein sequence ID" value="KAF0539811.1"/>
    <property type="molecule type" value="Genomic_DNA"/>
</dbReference>
<dbReference type="InterPro" id="IPR056279">
    <property type="entry name" value="Aip3p_Bud6_N"/>
</dbReference>
<dbReference type="Proteomes" id="UP000439903">
    <property type="component" value="Unassembled WGS sequence"/>
</dbReference>
<dbReference type="AlphaFoldDB" id="A0A8H4AWN1"/>
<sequence>MDLPTAWNLDDKSSNLSVDESGLRVNYEGLGESTKETGAIRANNPISSQCKLFYFEVDIIDEGKNKGIGIGFCEKPVNLNGMPGWYNDSWGYRGDNGELFCCSGRSNPYGPLFSTGDTIGCCLNFTNNTVFYTKNGINLGPAFRNLNGTLYACVGSWSQGGSIEVNFGSKKFKFAATTSNDMGDELLKNKLIPSQSIFFMNQTPSSPSSYNPGHLPSTDTSPPAQRKRIECVPTSIMESTITQLLFTTKSLQEALTAWSNGRVTEQQVSDIYAKLAIEFNHVVQLFGHAGIDTSNMVNIPQDLKVCLENTLCEEASPSSLDNHLPKIKEIIVTLLKALKTNQSIYRQSQNNYENNNNNCPQPISSPPALRKSIESSPTSIMESTITQLLVTIKSLLEALTAWCNGCVNEQRVSDIYVKLAIELNNVDQLFEQAGIDTSNMENIPQDLKVCLENAFCEEASFLDNHLPKIKTIILTLLQALKTKQSIYRQSQNNYENNTVRPP</sequence>
<protein>
    <submittedName>
        <fullName evidence="3">SPRY-domain-containing protein</fullName>
    </submittedName>
</protein>
<evidence type="ECO:0000259" key="2">
    <source>
        <dbReference type="PROSITE" id="PS50188"/>
    </source>
</evidence>
<feature type="compositionally biased region" description="Polar residues" evidence="1">
    <location>
        <begin position="204"/>
        <end position="223"/>
    </location>
</feature>
<keyword evidence="4" id="KW-1185">Reference proteome</keyword>
<dbReference type="SUPFAM" id="SSF49899">
    <property type="entry name" value="Concanavalin A-like lectins/glucanases"/>
    <property type="match status" value="1"/>
</dbReference>
<comment type="caution">
    <text evidence="3">The sequence shown here is derived from an EMBL/GenBank/DDBJ whole genome shotgun (WGS) entry which is preliminary data.</text>
</comment>
<feature type="region of interest" description="Disordered" evidence="1">
    <location>
        <begin position="204"/>
        <end position="225"/>
    </location>
</feature>
<evidence type="ECO:0000313" key="4">
    <source>
        <dbReference type="Proteomes" id="UP000439903"/>
    </source>
</evidence>
<evidence type="ECO:0000256" key="1">
    <source>
        <dbReference type="SAM" id="MobiDB-lite"/>
    </source>
</evidence>
<dbReference type="PROSITE" id="PS50188">
    <property type="entry name" value="B302_SPRY"/>
    <property type="match status" value="1"/>
</dbReference>
<feature type="domain" description="B30.2/SPRY" evidence="2">
    <location>
        <begin position="1"/>
        <end position="172"/>
    </location>
</feature>
<dbReference type="InterPro" id="IPR013320">
    <property type="entry name" value="ConA-like_dom_sf"/>
</dbReference>
<organism evidence="3 4">
    <name type="scientific">Gigaspora margarita</name>
    <dbReference type="NCBI Taxonomy" id="4874"/>
    <lineage>
        <taxon>Eukaryota</taxon>
        <taxon>Fungi</taxon>
        <taxon>Fungi incertae sedis</taxon>
        <taxon>Mucoromycota</taxon>
        <taxon>Glomeromycotina</taxon>
        <taxon>Glomeromycetes</taxon>
        <taxon>Diversisporales</taxon>
        <taxon>Gigasporaceae</taxon>
        <taxon>Gigaspora</taxon>
    </lineage>
</organism>
<reference evidence="3 4" key="1">
    <citation type="journal article" date="2019" name="Environ. Microbiol.">
        <title>At the nexus of three kingdoms: the genome of the mycorrhizal fungus Gigaspora margarita provides insights into plant, endobacterial and fungal interactions.</title>
        <authorList>
            <person name="Venice F."/>
            <person name="Ghignone S."/>
            <person name="Salvioli di Fossalunga A."/>
            <person name="Amselem J."/>
            <person name="Novero M."/>
            <person name="Xianan X."/>
            <person name="Sedzielewska Toro K."/>
            <person name="Morin E."/>
            <person name="Lipzen A."/>
            <person name="Grigoriev I.V."/>
            <person name="Henrissat B."/>
            <person name="Martin F.M."/>
            <person name="Bonfante P."/>
        </authorList>
    </citation>
    <scope>NUCLEOTIDE SEQUENCE [LARGE SCALE GENOMIC DNA]</scope>
    <source>
        <strain evidence="3 4">BEG34</strain>
    </source>
</reference>
<accession>A0A8H4AWN1</accession>
<dbReference type="Pfam" id="PF23153">
    <property type="entry name" value="Aip3p_Bud6_N"/>
    <property type="match status" value="2"/>
</dbReference>
<name>A0A8H4AWN1_GIGMA</name>
<dbReference type="Pfam" id="PF00622">
    <property type="entry name" value="SPRY"/>
    <property type="match status" value="1"/>
</dbReference>
<dbReference type="SMART" id="SM00449">
    <property type="entry name" value="SPRY"/>
    <property type="match status" value="1"/>
</dbReference>
<dbReference type="OrthoDB" id="783096at2759"/>
<proteinExistence type="predicted"/>
<dbReference type="InterPro" id="IPR003877">
    <property type="entry name" value="SPRY_dom"/>
</dbReference>
<dbReference type="PANTHER" id="PTHR12864">
    <property type="entry name" value="RAN BINDING PROTEIN 9-RELATED"/>
    <property type="match status" value="1"/>
</dbReference>
<dbReference type="InterPro" id="IPR050618">
    <property type="entry name" value="Ubq-SigPath_Reg"/>
</dbReference>
<dbReference type="InterPro" id="IPR001870">
    <property type="entry name" value="B30.2/SPRY"/>
</dbReference>
<evidence type="ECO:0000313" key="3">
    <source>
        <dbReference type="EMBL" id="KAF0539811.1"/>
    </source>
</evidence>
<gene>
    <name evidence="3" type="ORF">F8M41_006753</name>
</gene>
<dbReference type="Gene3D" id="2.60.120.920">
    <property type="match status" value="1"/>
</dbReference>
<dbReference type="InterPro" id="IPR043136">
    <property type="entry name" value="B30.2/SPRY_sf"/>
</dbReference>